<feature type="compositionally biased region" description="Basic and acidic residues" evidence="1">
    <location>
        <begin position="937"/>
        <end position="956"/>
    </location>
</feature>
<dbReference type="GO" id="GO:0005085">
    <property type="term" value="F:guanyl-nucleotide exchange factor activity"/>
    <property type="evidence" value="ECO:0007669"/>
    <property type="project" value="InterPro"/>
</dbReference>
<dbReference type="RefSeq" id="XP_056080691.1">
    <property type="nucleotide sequence ID" value="XM_056226119.1"/>
</dbReference>
<keyword evidence="4" id="KW-1185">Reference proteome</keyword>
<accession>A0AA35IV87</accession>
<dbReference type="InterPro" id="IPR000219">
    <property type="entry name" value="DH_dom"/>
</dbReference>
<organism evidence="3 4">
    <name type="scientific">Saccharomyces mikatae IFO 1815</name>
    <dbReference type="NCBI Taxonomy" id="226126"/>
    <lineage>
        <taxon>Eukaryota</taxon>
        <taxon>Fungi</taxon>
        <taxon>Dikarya</taxon>
        <taxon>Ascomycota</taxon>
        <taxon>Saccharomycotina</taxon>
        <taxon>Saccharomycetes</taxon>
        <taxon>Saccharomycetales</taxon>
        <taxon>Saccharomycetaceae</taxon>
        <taxon>Saccharomyces</taxon>
    </lineage>
</organism>
<protein>
    <recommendedName>
        <fullName evidence="2">DH domain-containing protein</fullName>
    </recommendedName>
</protein>
<feature type="compositionally biased region" description="Polar residues" evidence="1">
    <location>
        <begin position="791"/>
        <end position="811"/>
    </location>
</feature>
<dbReference type="Pfam" id="PF12015">
    <property type="entry name" value="Bud3_N"/>
    <property type="match status" value="1"/>
</dbReference>
<dbReference type="SMART" id="SM00325">
    <property type="entry name" value="RhoGEF"/>
    <property type="match status" value="1"/>
</dbReference>
<feature type="domain" description="DH" evidence="2">
    <location>
        <begin position="265"/>
        <end position="443"/>
    </location>
</feature>
<dbReference type="SUPFAM" id="SSF48065">
    <property type="entry name" value="DBL homology domain (DH-domain)"/>
    <property type="match status" value="1"/>
</dbReference>
<feature type="region of interest" description="Disordered" evidence="1">
    <location>
        <begin position="983"/>
        <end position="1044"/>
    </location>
</feature>
<feature type="compositionally biased region" description="Basic and acidic residues" evidence="1">
    <location>
        <begin position="1073"/>
        <end position="1097"/>
    </location>
</feature>
<dbReference type="InterPro" id="IPR035899">
    <property type="entry name" value="DBL_dom_sf"/>
</dbReference>
<feature type="compositionally biased region" description="Basic and acidic residues" evidence="1">
    <location>
        <begin position="1105"/>
        <end position="1117"/>
    </location>
</feature>
<feature type="region of interest" description="Disordered" evidence="1">
    <location>
        <begin position="1568"/>
        <end position="1590"/>
    </location>
</feature>
<feature type="compositionally biased region" description="Polar residues" evidence="1">
    <location>
        <begin position="1137"/>
        <end position="1171"/>
    </location>
</feature>
<dbReference type="InterPro" id="IPR057454">
    <property type="entry name" value="Bud3_C"/>
</dbReference>
<feature type="compositionally biased region" description="Basic residues" evidence="1">
    <location>
        <begin position="820"/>
        <end position="830"/>
    </location>
</feature>
<dbReference type="GeneID" id="80916787"/>
<feature type="compositionally biased region" description="Polar residues" evidence="1">
    <location>
        <begin position="996"/>
        <end position="1016"/>
    </location>
</feature>
<evidence type="ECO:0000313" key="3">
    <source>
        <dbReference type="EMBL" id="CAI4037574.1"/>
    </source>
</evidence>
<dbReference type="Pfam" id="PF25351">
    <property type="entry name" value="PH_BUD3_C"/>
    <property type="match status" value="1"/>
</dbReference>
<dbReference type="EMBL" id="OX365759">
    <property type="protein sequence ID" value="CAI4037574.1"/>
    <property type="molecule type" value="Genomic_DNA"/>
</dbReference>
<sequence length="1640" mass="184750">MEKDLSSLYSQKDNREDDEASFNIKLLESVVKSTSQNGHSPLDDNKSLSEWIDNVFTQSVIYYGSDNLIWGAFFVCVYKLPSSNKLNVIIFDKLGTSCFESVDISSSSQYYPAIENLNPSDQESNVKKCIAVVLLQRYPLLSQSDLSRILTNTSENCDYDPPYAGDLASSCQLITTVPPEELGRRFFKSGLLHDKGISSALLDVIYENNESTIELNNRLVFHLGEQLEQLFNPVTEYSPEQTEYGYKAPDDEKPTELDDVLVKAICNELLQLQTNFTFNLVEFLQKFLISLRVRVLNEEVEGLSTTKLNRLFPPTIDEVTRINCIFLDSLKTATPYGSLEVLKACSITIPYFYKAYTRHEAATKNFSKDIKLFIRHFHSAIPEREVYTEMKIESIIKGPQEKLLKLKLIIERLWKSKKWKPENQQVAKKCYDNIIDVIDSFGRLDSPLHSYNTRVFTPSGKILTELAKCWPVELQYKWLKRRVVGVYDVVDLNDESKRNLLVIFSDYVVFINILEAESYYTSDGSNRPLISDILMNSLINEVPLPSKIPKLKVECHCYIAEVLVSILDKSCLRFDCLKGKDSFSIICKLSSTFISSSSVADLITKARILEKDTAFHLFKAKRSHFTLYSTAHELCAYDAEKIKSKFALFLNIPPSEEILEVNNLHLALFARFCKNDDNDNRVSLDILTKQESKHIEITSDNFVFTIINQLAIEIPICYSSLKSSMANDLLCVNENLIKDLEQQLKDIKCGSTNGYKVIDNKVTTLSNFDATHEKKRSYGTITTFRSYTSDLKDSSSGNNDNGKVTKVTNEFSPEKPVNKPVKKHAKKPARKQREIPKKVKIDVVKADRLERETAKKSKGFFGVLKNVFGSKSKSKPLPVQEKPKKMTQGHPKSPMKKMVEKKSSSGTGTVSSLNKKKRSTYHPTKESHSVKSSLEATESKSHDLVEETPDVKKDIHFQENTRISSVVRDTKFAHYTPSQLVAEIRGNEKGAAPKADQSTNQDNPSNYTVVGVSPSSHSKKSNDETEDEKIEKVSQSLQVSGKEVLPDLAQTHTENKDSTLLSGEQNIGTQNEALHDKDVMNSDNKDECKQNESRVFNDDLFGDFLPKRSSGEQDNTKDSNSSSQKKGVLEEKDEVNLKSNSSSRTDDSTFILTQSPSTQLSKGLTKNFSDSKGSKNEANEVVLKDHKGGSTTDQETMKENNIVEERAGHQGIFPIVPSLVPPTSKINFQRSPSYIELFQGMRVVLDKHDAHYNWKRLASQVSLSDELKVNTEENMAISSKPHYEINVEKMTQISEAVDHKIQQPTPTHSLTKNSDCSNNENGDNQFFEIEEELKKELKGGISNREDVDSNSLSNSVPMIEKPPTFKVIRTSPVRIVGKTFEEITKDVNASPSDVSFTYDTLHENKPDKRLMELKFPSQDEIPDEKFYTPAEEHTAAFPLNELPNISQNLNVTSVNNKGTDNNFSNNTEQMPPELLDDLEFSSFNIAFGNSSMSADNFKASTDLSSNSTVKGNAENVQESPSGPLIYVLPQSNTKSEKEGFFKKKENDDPIWVSPSKIDFVDLSRRTKTLSPEDNNAPAKSNDGRKYEGAGEQSIGNMTNILLSKDASYAYLTDFVALSDNEDENGNESYVANGPERLRFY</sequence>
<feature type="region of interest" description="Disordered" evidence="1">
    <location>
        <begin position="791"/>
        <end position="836"/>
    </location>
</feature>
<proteinExistence type="predicted"/>
<reference evidence="3" key="1">
    <citation type="submission" date="2022-10" db="EMBL/GenBank/DDBJ databases">
        <authorList>
            <person name="Byrne P K."/>
        </authorList>
    </citation>
    <scope>NUCLEOTIDE SEQUENCE</scope>
    <source>
        <strain evidence="3">IFO1815</strain>
    </source>
</reference>
<name>A0AA35IV87_SACMI</name>
<feature type="region of interest" description="Disordered" evidence="1">
    <location>
        <begin position="871"/>
        <end position="956"/>
    </location>
</feature>
<dbReference type="InterPro" id="IPR021895">
    <property type="entry name" value="Bud3_N"/>
</dbReference>
<feature type="compositionally biased region" description="Basic and acidic residues" evidence="1">
    <location>
        <begin position="1127"/>
        <end position="1136"/>
    </location>
</feature>
<gene>
    <name evidence="3" type="primary">SMKI03G0470</name>
    <name evidence="3" type="ORF">SMKI_03G0470</name>
</gene>
<evidence type="ECO:0000259" key="2">
    <source>
        <dbReference type="SMART" id="SM00325"/>
    </source>
</evidence>
<dbReference type="Proteomes" id="UP001161438">
    <property type="component" value="Chromosome 3"/>
</dbReference>
<evidence type="ECO:0000256" key="1">
    <source>
        <dbReference type="SAM" id="MobiDB-lite"/>
    </source>
</evidence>
<feature type="region of interest" description="Disordered" evidence="1">
    <location>
        <begin position="1072"/>
        <end position="1196"/>
    </location>
</feature>
<feature type="compositionally biased region" description="Basic and acidic residues" evidence="1">
    <location>
        <begin position="1172"/>
        <end position="1188"/>
    </location>
</feature>
<evidence type="ECO:0000313" key="4">
    <source>
        <dbReference type="Proteomes" id="UP001161438"/>
    </source>
</evidence>